<evidence type="ECO:0000313" key="2">
    <source>
        <dbReference type="Proteomes" id="UP001189429"/>
    </source>
</evidence>
<organism evidence="1 2">
    <name type="scientific">Prorocentrum cordatum</name>
    <dbReference type="NCBI Taxonomy" id="2364126"/>
    <lineage>
        <taxon>Eukaryota</taxon>
        <taxon>Sar</taxon>
        <taxon>Alveolata</taxon>
        <taxon>Dinophyceae</taxon>
        <taxon>Prorocentrales</taxon>
        <taxon>Prorocentraceae</taxon>
        <taxon>Prorocentrum</taxon>
    </lineage>
</organism>
<reference evidence="1" key="1">
    <citation type="submission" date="2023-10" db="EMBL/GenBank/DDBJ databases">
        <authorList>
            <person name="Chen Y."/>
            <person name="Shah S."/>
            <person name="Dougan E. K."/>
            <person name="Thang M."/>
            <person name="Chan C."/>
        </authorList>
    </citation>
    <scope>NUCLEOTIDE SEQUENCE [LARGE SCALE GENOMIC DNA]</scope>
</reference>
<dbReference type="Proteomes" id="UP001189429">
    <property type="component" value="Unassembled WGS sequence"/>
</dbReference>
<feature type="non-terminal residue" evidence="1">
    <location>
        <position position="1"/>
    </location>
</feature>
<protein>
    <submittedName>
        <fullName evidence="1">Uncharacterized protein</fullName>
    </submittedName>
</protein>
<gene>
    <name evidence="1" type="ORF">PCOR1329_LOCUS64332</name>
</gene>
<accession>A0ABN9WA05</accession>
<keyword evidence="2" id="KW-1185">Reference proteome</keyword>
<evidence type="ECO:0000313" key="1">
    <source>
        <dbReference type="EMBL" id="CAK0881517.1"/>
    </source>
</evidence>
<proteinExistence type="predicted"/>
<dbReference type="EMBL" id="CAUYUJ010018194">
    <property type="protein sequence ID" value="CAK0881517.1"/>
    <property type="molecule type" value="Genomic_DNA"/>
</dbReference>
<comment type="caution">
    <text evidence="1">The sequence shown here is derived from an EMBL/GenBank/DDBJ whole genome shotgun (WGS) entry which is preliminary data.</text>
</comment>
<name>A0ABN9WA05_9DINO</name>
<sequence>SGAEPSGCRVCCLHDRRAPRLYIRGQEGNGLGTNVHSLVYGMAIAAKYGMNFGGVVAVSASPSSHGVDVHRAMADLFGFTSYGDIFLKVAPRMDAHFADIQFLQSSMFAFDPERARPGLRVMLEVSNLILGMDDESVRGWKQEDYLTPRFMQTLRSQATPQLGARLRRFYPDGLQAPLAVLHVRRGDVSETHEKSRMTPNAWYLRMIARIRRHWPEAEVHVFSSTEGRHSPSEFDEFRAANATVHLDGDTLDDWAHFALAQVFVMAASSFSYAPALLNTNCVVFQLFPPGRFGDWMYSPDESRRTYEQEFGECIQRARRSFRRGEVPNSAAEP</sequence>